<keyword evidence="2" id="KW-1185">Reference proteome</keyword>
<dbReference type="Proteomes" id="UP000325579">
    <property type="component" value="Unassembled WGS sequence"/>
</dbReference>
<dbReference type="RefSeq" id="XP_031938371.1">
    <property type="nucleotide sequence ID" value="XM_032082797.1"/>
</dbReference>
<dbReference type="EMBL" id="ML736806">
    <property type="protein sequence ID" value="KAE8401052.1"/>
    <property type="molecule type" value="Genomic_DNA"/>
</dbReference>
<gene>
    <name evidence="1" type="ORF">BDV37DRAFT_256052</name>
</gene>
<evidence type="ECO:0000313" key="1">
    <source>
        <dbReference type="EMBL" id="KAE8401052.1"/>
    </source>
</evidence>
<sequence length="130" mass="14990">MLRSHLFLSVIHSWSRATIVNHGPSMSRRDLNRSCPRIGSGCPHLVSWDSARHSVSCIQTPPSTAGTANRRLRLSTDERRRRSWITERTEIGNARARKNYQILHRPWLHISSSMVALDPRRRVHHGKVSR</sequence>
<name>A0A5N7D3R2_9EURO</name>
<evidence type="ECO:0000313" key="2">
    <source>
        <dbReference type="Proteomes" id="UP000325579"/>
    </source>
</evidence>
<proteinExistence type="predicted"/>
<accession>A0A5N7D3R2</accession>
<protein>
    <submittedName>
        <fullName evidence="1">Uncharacterized protein</fullName>
    </submittedName>
</protein>
<dbReference type="AlphaFoldDB" id="A0A5N7D3R2"/>
<dbReference type="GeneID" id="43667488"/>
<organism evidence="1 2">
    <name type="scientific">Aspergillus pseudonomiae</name>
    <dbReference type="NCBI Taxonomy" id="1506151"/>
    <lineage>
        <taxon>Eukaryota</taxon>
        <taxon>Fungi</taxon>
        <taxon>Dikarya</taxon>
        <taxon>Ascomycota</taxon>
        <taxon>Pezizomycotina</taxon>
        <taxon>Eurotiomycetes</taxon>
        <taxon>Eurotiomycetidae</taxon>
        <taxon>Eurotiales</taxon>
        <taxon>Aspergillaceae</taxon>
        <taxon>Aspergillus</taxon>
        <taxon>Aspergillus subgen. Circumdati</taxon>
    </lineage>
</organism>
<reference evidence="1 2" key="1">
    <citation type="submission" date="2019-04" db="EMBL/GenBank/DDBJ databases">
        <authorList>
            <consortium name="DOE Joint Genome Institute"/>
            <person name="Mondo S."/>
            <person name="Kjaerbolling I."/>
            <person name="Vesth T."/>
            <person name="Frisvad J.C."/>
            <person name="Nybo J.L."/>
            <person name="Theobald S."/>
            <person name="Kildgaard S."/>
            <person name="Isbrandt T."/>
            <person name="Kuo A."/>
            <person name="Sato A."/>
            <person name="Lyhne E.K."/>
            <person name="Kogle M.E."/>
            <person name="Wiebenga A."/>
            <person name="Kun R.S."/>
            <person name="Lubbers R.J."/>
            <person name="Makela M.R."/>
            <person name="Barry K."/>
            <person name="Chovatia M."/>
            <person name="Clum A."/>
            <person name="Daum C."/>
            <person name="Haridas S."/>
            <person name="He G."/>
            <person name="LaButti K."/>
            <person name="Lipzen A."/>
            <person name="Riley R."/>
            <person name="Salamov A."/>
            <person name="Simmons B.A."/>
            <person name="Magnuson J.K."/>
            <person name="Henrissat B."/>
            <person name="Mortensen U.H."/>
            <person name="Larsen T.O."/>
            <person name="Devries R.P."/>
            <person name="Grigoriev I.V."/>
            <person name="Machida M."/>
            <person name="Baker S.E."/>
            <person name="Andersen M.R."/>
            <person name="Cantor M.N."/>
            <person name="Hua S.X."/>
        </authorList>
    </citation>
    <scope>NUCLEOTIDE SEQUENCE [LARGE SCALE GENOMIC DNA]</scope>
    <source>
        <strain evidence="1 2">CBS 119388</strain>
    </source>
</reference>